<accession>A0A0G4H465</accession>
<proteinExistence type="predicted"/>
<dbReference type="InParanoid" id="A0A0G4H465"/>
<keyword evidence="2" id="KW-1185">Reference proteome</keyword>
<evidence type="ECO:0000313" key="2">
    <source>
        <dbReference type="Proteomes" id="UP000041254"/>
    </source>
</evidence>
<protein>
    <submittedName>
        <fullName evidence="1">Uncharacterized protein</fullName>
    </submittedName>
</protein>
<name>A0A0G4H465_VITBC</name>
<evidence type="ECO:0000313" key="1">
    <source>
        <dbReference type="EMBL" id="CEM38398.1"/>
    </source>
</evidence>
<sequence length="129" mass="14698">MSSYIERETTTKGLSWPPILPADDLMGVELLHGEGANERARLTTFTDHSFMPASLRDNPVYQAAVDVSQLHTICSSFGYRRDHFTPRILTLEDGKEIATVWMENRRTYRVRFEPKSSPSRSHSCRGGPR</sequence>
<organism evidence="1 2">
    <name type="scientific">Vitrella brassicaformis (strain CCMP3155)</name>
    <dbReference type="NCBI Taxonomy" id="1169540"/>
    <lineage>
        <taxon>Eukaryota</taxon>
        <taxon>Sar</taxon>
        <taxon>Alveolata</taxon>
        <taxon>Colpodellida</taxon>
        <taxon>Vitrellaceae</taxon>
        <taxon>Vitrella</taxon>
    </lineage>
</organism>
<dbReference type="AlphaFoldDB" id="A0A0G4H465"/>
<dbReference type="Proteomes" id="UP000041254">
    <property type="component" value="Unassembled WGS sequence"/>
</dbReference>
<dbReference type="EMBL" id="CDMY01000982">
    <property type="protein sequence ID" value="CEM38398.1"/>
    <property type="molecule type" value="Genomic_DNA"/>
</dbReference>
<gene>
    <name evidence="1" type="ORF">Vbra_6563</name>
</gene>
<reference evidence="1 2" key="1">
    <citation type="submission" date="2014-11" db="EMBL/GenBank/DDBJ databases">
        <authorList>
            <person name="Zhu J."/>
            <person name="Qi W."/>
            <person name="Song R."/>
        </authorList>
    </citation>
    <scope>NUCLEOTIDE SEQUENCE [LARGE SCALE GENOMIC DNA]</scope>
</reference>
<dbReference type="VEuPathDB" id="CryptoDB:Vbra_6563"/>